<dbReference type="GO" id="GO:0030246">
    <property type="term" value="F:carbohydrate binding"/>
    <property type="evidence" value="ECO:0007669"/>
    <property type="project" value="UniProtKB-ARBA"/>
</dbReference>
<evidence type="ECO:0000259" key="6">
    <source>
        <dbReference type="Pfam" id="PF13407"/>
    </source>
</evidence>
<dbReference type="Gene3D" id="3.40.50.2300">
    <property type="match status" value="2"/>
</dbReference>
<dbReference type="EMBL" id="AGYR01000001">
    <property type="protein sequence ID" value="ENZ20288.1"/>
    <property type="molecule type" value="Genomic_DNA"/>
</dbReference>
<evidence type="ECO:0000256" key="5">
    <source>
        <dbReference type="SAM" id="SignalP"/>
    </source>
</evidence>
<dbReference type="CDD" id="cd19971">
    <property type="entry name" value="PBP1_ABC_sugar_binding-like"/>
    <property type="match status" value="1"/>
</dbReference>
<dbReference type="GeneID" id="57963650"/>
<feature type="domain" description="Periplasmic binding protein" evidence="6">
    <location>
        <begin position="62"/>
        <end position="317"/>
    </location>
</feature>
<feature type="chain" id="PRO_5038333662" description="Periplasmic binding protein domain-containing protein" evidence="5">
    <location>
        <begin position="20"/>
        <end position="343"/>
    </location>
</feature>
<dbReference type="PATRIC" id="fig|999408.3.peg.237"/>
<dbReference type="AlphaFoldDB" id="A0A0E2HHF3"/>
<dbReference type="PANTHER" id="PTHR46847:SF1">
    <property type="entry name" value="D-ALLOSE-BINDING PERIPLASMIC PROTEIN-RELATED"/>
    <property type="match status" value="1"/>
</dbReference>
<reference evidence="7 8" key="1">
    <citation type="submission" date="2013-01" db="EMBL/GenBank/DDBJ databases">
        <title>The Genome Sequence of Clostridium clostridioforme 90A8.</title>
        <authorList>
            <consortium name="The Broad Institute Genome Sequencing Platform"/>
            <person name="Earl A."/>
            <person name="Ward D."/>
            <person name="Feldgarden M."/>
            <person name="Gevers D."/>
            <person name="Courvalin P."/>
            <person name="Lambert T."/>
            <person name="Walker B."/>
            <person name="Young S.K."/>
            <person name="Zeng Q."/>
            <person name="Gargeya S."/>
            <person name="Fitzgerald M."/>
            <person name="Haas B."/>
            <person name="Abouelleil A."/>
            <person name="Alvarado L."/>
            <person name="Arachchi H.M."/>
            <person name="Berlin A.M."/>
            <person name="Chapman S.B."/>
            <person name="Dewar J."/>
            <person name="Goldberg J."/>
            <person name="Griggs A."/>
            <person name="Gujja S."/>
            <person name="Hansen M."/>
            <person name="Howarth C."/>
            <person name="Imamovic A."/>
            <person name="Larimer J."/>
            <person name="McCowan C."/>
            <person name="Murphy C."/>
            <person name="Neiman D."/>
            <person name="Pearson M."/>
            <person name="Priest M."/>
            <person name="Roberts A."/>
            <person name="Saif S."/>
            <person name="Shea T."/>
            <person name="Sisk P."/>
            <person name="Sykes S."/>
            <person name="Wortman J."/>
            <person name="Nusbaum C."/>
            <person name="Birren B."/>
        </authorList>
    </citation>
    <scope>NUCLEOTIDE SEQUENCE [LARGE SCALE GENOMIC DNA]</scope>
    <source>
        <strain evidence="7 8">90A8</strain>
    </source>
</reference>
<organism evidence="7 8">
    <name type="scientific">[Clostridium] clostridioforme 90A8</name>
    <dbReference type="NCBI Taxonomy" id="999408"/>
    <lineage>
        <taxon>Bacteria</taxon>
        <taxon>Bacillati</taxon>
        <taxon>Bacillota</taxon>
        <taxon>Clostridia</taxon>
        <taxon>Lachnospirales</taxon>
        <taxon>Lachnospiraceae</taxon>
        <taxon>Enterocloster</taxon>
    </lineage>
</organism>
<evidence type="ECO:0000313" key="7">
    <source>
        <dbReference type="EMBL" id="ENZ20288.1"/>
    </source>
</evidence>
<gene>
    <name evidence="7" type="ORF">HMPREF1090_00223</name>
</gene>
<name>A0A0E2HHF3_9FIRM</name>
<dbReference type="Pfam" id="PF13407">
    <property type="entry name" value="Peripla_BP_4"/>
    <property type="match status" value="1"/>
</dbReference>
<dbReference type="PROSITE" id="PS51257">
    <property type="entry name" value="PROKAR_LIPOPROTEIN"/>
    <property type="match status" value="1"/>
</dbReference>
<dbReference type="InterPro" id="IPR028082">
    <property type="entry name" value="Peripla_BP_I"/>
</dbReference>
<evidence type="ECO:0000256" key="1">
    <source>
        <dbReference type="ARBA" id="ARBA00004196"/>
    </source>
</evidence>
<sequence length="343" mass="36065">MKKTIAKVMAFTMLAATLAGCGHSNSVSTESTAAPEKTQTEGAASEAAETKEEGAGAASYKFAFLPNTQNNTFQAAMNDTFKKLCDEKGYGYVCLDPDYDLNTQLSQMADVATQNFDAVFVIPVDSAGIRQGLEQIHEKNIPILNVDTPVIDDDLDLVETVIATDAYNAGTLVGQQMAADYPDGAKIAILDFPSNESCVNRVAGFLDGLGDAKDKFDIVAQQDGAAALDISMPIAEDIIQANPDLNAFFCINDPSALGAAAAIKASGKTGIGVYSIDASPDGKAAILDGSFTAVAAQVPIGIAETAFEKAEELLTGGEIEKEILLPSFLVDKEKAEATLKDWQ</sequence>
<dbReference type="RefSeq" id="WP_002593212.1">
    <property type="nucleotide sequence ID" value="NZ_KB850976.1"/>
</dbReference>
<feature type="region of interest" description="Disordered" evidence="4">
    <location>
        <begin position="26"/>
        <end position="50"/>
    </location>
</feature>
<comment type="subcellular location">
    <subcellularLocation>
        <location evidence="1">Cell envelope</location>
    </subcellularLocation>
</comment>
<dbReference type="Proteomes" id="UP000013085">
    <property type="component" value="Unassembled WGS sequence"/>
</dbReference>
<comment type="caution">
    <text evidence="7">The sequence shown here is derived from an EMBL/GenBank/DDBJ whole genome shotgun (WGS) entry which is preliminary data.</text>
</comment>
<evidence type="ECO:0000256" key="4">
    <source>
        <dbReference type="SAM" id="MobiDB-lite"/>
    </source>
</evidence>
<dbReference type="HOGENOM" id="CLU_037628_3_7_9"/>
<comment type="similarity">
    <text evidence="2">Belongs to the bacterial solute-binding protein 2 family.</text>
</comment>
<dbReference type="PANTHER" id="PTHR46847">
    <property type="entry name" value="D-ALLOSE-BINDING PERIPLASMIC PROTEIN-RELATED"/>
    <property type="match status" value="1"/>
</dbReference>
<protein>
    <recommendedName>
        <fullName evidence="6">Periplasmic binding protein domain-containing protein</fullName>
    </recommendedName>
</protein>
<dbReference type="GO" id="GO:0030313">
    <property type="term" value="C:cell envelope"/>
    <property type="evidence" value="ECO:0007669"/>
    <property type="project" value="UniProtKB-SubCell"/>
</dbReference>
<evidence type="ECO:0000256" key="2">
    <source>
        <dbReference type="ARBA" id="ARBA00007639"/>
    </source>
</evidence>
<proteinExistence type="inferred from homology"/>
<accession>A0A0E2HHF3</accession>
<dbReference type="SUPFAM" id="SSF53822">
    <property type="entry name" value="Periplasmic binding protein-like I"/>
    <property type="match status" value="1"/>
</dbReference>
<dbReference type="InterPro" id="IPR025997">
    <property type="entry name" value="SBP_2_dom"/>
</dbReference>
<evidence type="ECO:0000256" key="3">
    <source>
        <dbReference type="ARBA" id="ARBA00022729"/>
    </source>
</evidence>
<keyword evidence="3 5" id="KW-0732">Signal</keyword>
<feature type="signal peptide" evidence="5">
    <location>
        <begin position="1"/>
        <end position="19"/>
    </location>
</feature>
<evidence type="ECO:0000313" key="8">
    <source>
        <dbReference type="Proteomes" id="UP000013085"/>
    </source>
</evidence>